<feature type="region of interest" description="Disordered" evidence="2">
    <location>
        <begin position="278"/>
        <end position="302"/>
    </location>
</feature>
<dbReference type="InterPro" id="IPR009061">
    <property type="entry name" value="DNA-bd_dom_put_sf"/>
</dbReference>
<keyword evidence="1" id="KW-0238">DNA-binding</keyword>
<evidence type="ECO:0000259" key="3">
    <source>
        <dbReference type="PROSITE" id="PS50937"/>
    </source>
</evidence>
<dbReference type="SUPFAM" id="SSF46955">
    <property type="entry name" value="Putative DNA-binding domain"/>
    <property type="match status" value="1"/>
</dbReference>
<sequence>MVSFRFKKSSSSKDPSNGTAGREYTIDELARTANTTVRNVRAYQDRGLLAPPEKRGRVGFYSEDHLSRLKLIGQMLGRGYTLGNIQEMLDAIDKGYDLRQLLGLTHAITSPWTDEAPKNFNPVHLATMFGTNLSRGALARTIELGLLEPDGLRYRATSPKILHAGAEMAAAGIPLIDLLELIASLRSHLESFCDQAVSLFVKELDQYGDNLPPKEELPRLAQLIWKIRPLAMTAIESEVSRALQKSASKFVDERIMGLLDKMAEEALPGLNLSGIKPDWSMPAASPATDPDAASSGEPPSER</sequence>
<dbReference type="CDD" id="cd04778">
    <property type="entry name" value="HTH_MerR-like_sg2"/>
    <property type="match status" value="1"/>
</dbReference>
<dbReference type="EMBL" id="JANIGO010000001">
    <property type="protein sequence ID" value="MCQ8895412.1"/>
    <property type="molecule type" value="Genomic_DNA"/>
</dbReference>
<dbReference type="PANTHER" id="PTHR30204">
    <property type="entry name" value="REDOX-CYCLING DRUG-SENSING TRANSCRIPTIONAL ACTIVATOR SOXR"/>
    <property type="match status" value="1"/>
</dbReference>
<protein>
    <submittedName>
        <fullName evidence="4">MerR family transcriptional regulator</fullName>
    </submittedName>
</protein>
<keyword evidence="5" id="KW-1185">Reference proteome</keyword>
<dbReference type="Proteomes" id="UP001204142">
    <property type="component" value="Unassembled WGS sequence"/>
</dbReference>
<gene>
    <name evidence="4" type="ORF">NQT62_03035</name>
</gene>
<evidence type="ECO:0000313" key="4">
    <source>
        <dbReference type="EMBL" id="MCQ8895412.1"/>
    </source>
</evidence>
<reference evidence="4 5" key="1">
    <citation type="submission" date="2022-07" db="EMBL/GenBank/DDBJ databases">
        <authorList>
            <person name="Xamxidin M."/>
            <person name="Wu M."/>
        </authorList>
    </citation>
    <scope>NUCLEOTIDE SEQUENCE [LARGE SCALE GENOMIC DNA]</scope>
    <source>
        <strain evidence="4 5">NBRC 111650</strain>
    </source>
</reference>
<dbReference type="SMART" id="SM00422">
    <property type="entry name" value="HTH_MERR"/>
    <property type="match status" value="1"/>
</dbReference>
<accession>A0ABT1WD11</accession>
<evidence type="ECO:0000256" key="2">
    <source>
        <dbReference type="SAM" id="MobiDB-lite"/>
    </source>
</evidence>
<name>A0ABT1WD11_9BURK</name>
<dbReference type="Pfam" id="PF13411">
    <property type="entry name" value="MerR_1"/>
    <property type="match status" value="1"/>
</dbReference>
<dbReference type="PANTHER" id="PTHR30204:SF93">
    <property type="entry name" value="HTH MERR-TYPE DOMAIN-CONTAINING PROTEIN"/>
    <property type="match status" value="1"/>
</dbReference>
<dbReference type="InterPro" id="IPR000551">
    <property type="entry name" value="MerR-type_HTH_dom"/>
</dbReference>
<feature type="compositionally biased region" description="Basic residues" evidence="2">
    <location>
        <begin position="1"/>
        <end position="10"/>
    </location>
</feature>
<feature type="region of interest" description="Disordered" evidence="2">
    <location>
        <begin position="1"/>
        <end position="22"/>
    </location>
</feature>
<proteinExistence type="predicted"/>
<dbReference type="Gene3D" id="1.10.1660.10">
    <property type="match status" value="1"/>
</dbReference>
<dbReference type="PROSITE" id="PS50937">
    <property type="entry name" value="HTH_MERR_2"/>
    <property type="match status" value="1"/>
</dbReference>
<organism evidence="4 5">
    <name type="scientific">Limnobacter humi</name>
    <dbReference type="NCBI Taxonomy" id="1778671"/>
    <lineage>
        <taxon>Bacteria</taxon>
        <taxon>Pseudomonadati</taxon>
        <taxon>Pseudomonadota</taxon>
        <taxon>Betaproteobacteria</taxon>
        <taxon>Burkholderiales</taxon>
        <taxon>Burkholderiaceae</taxon>
        <taxon>Limnobacter</taxon>
    </lineage>
</organism>
<evidence type="ECO:0000313" key="5">
    <source>
        <dbReference type="Proteomes" id="UP001204142"/>
    </source>
</evidence>
<evidence type="ECO:0000256" key="1">
    <source>
        <dbReference type="ARBA" id="ARBA00023125"/>
    </source>
</evidence>
<dbReference type="InterPro" id="IPR047057">
    <property type="entry name" value="MerR_fam"/>
</dbReference>
<feature type="domain" description="HTH merR-type" evidence="3">
    <location>
        <begin position="23"/>
        <end position="91"/>
    </location>
</feature>
<feature type="compositionally biased region" description="Low complexity" evidence="2">
    <location>
        <begin position="282"/>
        <end position="295"/>
    </location>
</feature>
<comment type="caution">
    <text evidence="4">The sequence shown here is derived from an EMBL/GenBank/DDBJ whole genome shotgun (WGS) entry which is preliminary data.</text>
</comment>